<feature type="transmembrane region" description="Helical" evidence="8">
    <location>
        <begin position="132"/>
        <end position="149"/>
    </location>
</feature>
<dbReference type="Gene3D" id="1.10.3470.10">
    <property type="entry name" value="ABC transporter involved in vitamin B12 uptake, BtuC"/>
    <property type="match status" value="1"/>
</dbReference>
<dbReference type="PANTHER" id="PTHR30472">
    <property type="entry name" value="FERRIC ENTEROBACTIN TRANSPORT SYSTEM PERMEASE PROTEIN"/>
    <property type="match status" value="1"/>
</dbReference>
<evidence type="ECO:0000256" key="3">
    <source>
        <dbReference type="ARBA" id="ARBA00022448"/>
    </source>
</evidence>
<reference evidence="10" key="1">
    <citation type="journal article" date="2019" name="Int. J. Syst. Evol. Microbiol.">
        <title>The Global Catalogue of Microorganisms (GCM) 10K type strain sequencing project: providing services to taxonomists for standard genome sequencing and annotation.</title>
        <authorList>
            <consortium name="The Broad Institute Genomics Platform"/>
            <consortium name="The Broad Institute Genome Sequencing Center for Infectious Disease"/>
            <person name="Wu L."/>
            <person name="Ma J."/>
        </authorList>
    </citation>
    <scope>NUCLEOTIDE SEQUENCE [LARGE SCALE GENOMIC DNA]</scope>
    <source>
        <strain evidence="10">LMG 29894</strain>
    </source>
</reference>
<comment type="similarity">
    <text evidence="2">Belongs to the binding-protein-dependent transport system permease family. FecCD subfamily.</text>
</comment>
<evidence type="ECO:0000256" key="5">
    <source>
        <dbReference type="ARBA" id="ARBA00022692"/>
    </source>
</evidence>
<keyword evidence="5 8" id="KW-0812">Transmembrane</keyword>
<feature type="transmembrane region" description="Helical" evidence="8">
    <location>
        <begin position="202"/>
        <end position="221"/>
    </location>
</feature>
<feature type="transmembrane region" description="Helical" evidence="8">
    <location>
        <begin position="79"/>
        <end position="100"/>
    </location>
</feature>
<dbReference type="InterPro" id="IPR037294">
    <property type="entry name" value="ABC_BtuC-like"/>
</dbReference>
<dbReference type="EMBL" id="JBHSBU010000001">
    <property type="protein sequence ID" value="MFC4161145.1"/>
    <property type="molecule type" value="Genomic_DNA"/>
</dbReference>
<organism evidence="9 10">
    <name type="scientific">Chitinimonas lacunae</name>
    <dbReference type="NCBI Taxonomy" id="1963018"/>
    <lineage>
        <taxon>Bacteria</taxon>
        <taxon>Pseudomonadati</taxon>
        <taxon>Pseudomonadota</taxon>
        <taxon>Betaproteobacteria</taxon>
        <taxon>Neisseriales</taxon>
        <taxon>Chitinibacteraceae</taxon>
        <taxon>Chitinimonas</taxon>
    </lineage>
</organism>
<evidence type="ECO:0000256" key="6">
    <source>
        <dbReference type="ARBA" id="ARBA00022989"/>
    </source>
</evidence>
<feature type="transmembrane region" description="Helical" evidence="8">
    <location>
        <begin position="107"/>
        <end position="126"/>
    </location>
</feature>
<dbReference type="PANTHER" id="PTHR30472:SF25">
    <property type="entry name" value="ABC TRANSPORTER PERMEASE PROTEIN MJ0876-RELATED"/>
    <property type="match status" value="1"/>
</dbReference>
<dbReference type="InterPro" id="IPR000522">
    <property type="entry name" value="ABC_transptr_permease_BtuC"/>
</dbReference>
<dbReference type="SUPFAM" id="SSF81345">
    <property type="entry name" value="ABC transporter involved in vitamin B12 uptake, BtuC"/>
    <property type="match status" value="1"/>
</dbReference>
<dbReference type="Pfam" id="PF01032">
    <property type="entry name" value="FecCD"/>
    <property type="match status" value="1"/>
</dbReference>
<feature type="transmembrane region" description="Helical" evidence="8">
    <location>
        <begin position="251"/>
        <end position="279"/>
    </location>
</feature>
<evidence type="ECO:0000313" key="9">
    <source>
        <dbReference type="EMBL" id="MFC4161145.1"/>
    </source>
</evidence>
<comment type="subcellular location">
    <subcellularLocation>
        <location evidence="1">Cell membrane</location>
        <topology evidence="1">Multi-pass membrane protein</topology>
    </subcellularLocation>
</comment>
<feature type="transmembrane region" description="Helical" evidence="8">
    <location>
        <begin position="291"/>
        <end position="310"/>
    </location>
</feature>
<evidence type="ECO:0000256" key="8">
    <source>
        <dbReference type="SAM" id="Phobius"/>
    </source>
</evidence>
<protein>
    <submittedName>
        <fullName evidence="9">FecCD family ABC transporter permease</fullName>
    </submittedName>
</protein>
<accession>A0ABV8MUW1</accession>
<keyword evidence="3" id="KW-0813">Transport</keyword>
<evidence type="ECO:0000256" key="7">
    <source>
        <dbReference type="ARBA" id="ARBA00023136"/>
    </source>
</evidence>
<evidence type="ECO:0000256" key="4">
    <source>
        <dbReference type="ARBA" id="ARBA00022475"/>
    </source>
</evidence>
<keyword evidence="10" id="KW-1185">Reference proteome</keyword>
<keyword evidence="7 8" id="KW-0472">Membrane</keyword>
<sequence>MTFFPAVLRRPRLPLPASAAPPLWRGGLLLLLILALLSAASGAVSIPPWRIPALLLGDGGNSDDSLWRTLLLEVRLPRIILALWCGAALAMAGGALQALFRNPLAEPGLIGSSSGAALAAAATLALGGSVLAQAPAAFVGALAATWLAWRIGRGRDNAGLLLAGVAINSLAGAGLALLAYLANDIALRGATFWAMGSLAAASWHRLAWLSPALALVGWLLWRQRSALDALLLGEREAFHLGFDVSALRRRLLVLSALTVALTVAACGALAFIGLVAPHLARRLLGAQHGRLLPTAALLGAALLLAADWLARLVMAPAELPLGVVLSCVGAPFFLFLLWRGARPSC</sequence>
<gene>
    <name evidence="9" type="ORF">ACFOW7_17545</name>
</gene>
<keyword evidence="6 8" id="KW-1133">Transmembrane helix</keyword>
<evidence type="ECO:0000313" key="10">
    <source>
        <dbReference type="Proteomes" id="UP001595791"/>
    </source>
</evidence>
<evidence type="ECO:0000256" key="2">
    <source>
        <dbReference type="ARBA" id="ARBA00007935"/>
    </source>
</evidence>
<name>A0ABV8MUW1_9NEIS</name>
<keyword evidence="4" id="KW-1003">Cell membrane</keyword>
<proteinExistence type="inferred from homology"/>
<comment type="caution">
    <text evidence="9">The sequence shown here is derived from an EMBL/GenBank/DDBJ whole genome shotgun (WGS) entry which is preliminary data.</text>
</comment>
<feature type="transmembrane region" description="Helical" evidence="8">
    <location>
        <begin position="161"/>
        <end position="182"/>
    </location>
</feature>
<dbReference type="RefSeq" id="WP_378166752.1">
    <property type="nucleotide sequence ID" value="NZ_JBHSBU010000001.1"/>
</dbReference>
<evidence type="ECO:0000256" key="1">
    <source>
        <dbReference type="ARBA" id="ARBA00004651"/>
    </source>
</evidence>
<feature type="transmembrane region" description="Helical" evidence="8">
    <location>
        <begin position="319"/>
        <end position="338"/>
    </location>
</feature>
<dbReference type="Proteomes" id="UP001595791">
    <property type="component" value="Unassembled WGS sequence"/>
</dbReference>